<dbReference type="Pfam" id="PF12833">
    <property type="entry name" value="HTH_18"/>
    <property type="match status" value="1"/>
</dbReference>
<evidence type="ECO:0000313" key="2">
    <source>
        <dbReference type="Proteomes" id="UP000241426"/>
    </source>
</evidence>
<dbReference type="InterPro" id="IPR018060">
    <property type="entry name" value="HTH_AraC"/>
</dbReference>
<dbReference type="Gene3D" id="3.40.50.880">
    <property type="match status" value="1"/>
</dbReference>
<dbReference type="eggNOG" id="COG4977">
    <property type="taxonomic scope" value="Bacteria"/>
</dbReference>
<dbReference type="GO" id="GO:0003700">
    <property type="term" value="F:DNA-binding transcription factor activity"/>
    <property type="evidence" value="ECO:0007669"/>
    <property type="project" value="InterPro"/>
</dbReference>
<dbReference type="Proteomes" id="UP000241426">
    <property type="component" value="Unassembled WGS sequence"/>
</dbReference>
<protein>
    <submittedName>
        <fullName evidence="1">AraC family transcriptional regulator</fullName>
    </submittedName>
</protein>
<dbReference type="SMART" id="SM00342">
    <property type="entry name" value="HTH_ARAC"/>
    <property type="match status" value="1"/>
</dbReference>
<dbReference type="InterPro" id="IPR020449">
    <property type="entry name" value="Tscrpt_reg_AraC-type_HTH"/>
</dbReference>
<dbReference type="InterPro" id="IPR052158">
    <property type="entry name" value="INH-QAR"/>
</dbReference>
<dbReference type="PROSITE" id="PS01124">
    <property type="entry name" value="HTH_ARAC_FAMILY_2"/>
    <property type="match status" value="1"/>
</dbReference>
<dbReference type="PROSITE" id="PS00041">
    <property type="entry name" value="HTH_ARAC_FAMILY_1"/>
    <property type="match status" value="1"/>
</dbReference>
<dbReference type="PANTHER" id="PTHR43130">
    <property type="entry name" value="ARAC-FAMILY TRANSCRIPTIONAL REGULATOR"/>
    <property type="match status" value="1"/>
</dbReference>
<dbReference type="Pfam" id="PF01965">
    <property type="entry name" value="DJ-1_PfpI"/>
    <property type="match status" value="1"/>
</dbReference>
<dbReference type="EMBL" id="PYNF01000004">
    <property type="protein sequence ID" value="PSU99905.1"/>
    <property type="molecule type" value="Genomic_DNA"/>
</dbReference>
<name>A0A0B7JHV0_9GAMM</name>
<organism evidence="1 2">
    <name type="scientific">Photobacterium kishitanii</name>
    <dbReference type="NCBI Taxonomy" id="318456"/>
    <lineage>
        <taxon>Bacteria</taxon>
        <taxon>Pseudomonadati</taxon>
        <taxon>Pseudomonadota</taxon>
        <taxon>Gammaproteobacteria</taxon>
        <taxon>Vibrionales</taxon>
        <taxon>Vibrionaceae</taxon>
        <taxon>Photobacterium</taxon>
    </lineage>
</organism>
<dbReference type="InterPro" id="IPR018062">
    <property type="entry name" value="HTH_AraC-typ_CS"/>
</dbReference>
<accession>A0A0B7JHV0</accession>
<sequence>MKVGFILFHRALVTGISLSAEMLTSAASLRDRKTQQQSPFEIKLIASSLESQTLTAGIRIQPDITFEDPTNFDIIIVPPMWGNPISSLSKHPQIPDWLIKQYHNGAQIIATGTGVTWLAETGLLNHQTATTHWYFYDKFSQRYPQIKLNRQASITSANGLYCTESINSQTEMVLYLISKYYGQKIANTIETHYGHEISKSGPQPFYEIGGQVQFDESIAQAQDWMQRYMSQPLTTKQIAQHCGLPLRSFNRKFKDQVGQAPHQYLQKIRMKTAKELLRDFGMSLSDVSEQVGYKNAYHFSTRFQKEFDITPSQYRHMVKAKAYNVQ</sequence>
<dbReference type="AlphaFoldDB" id="A0A0B7JHV0"/>
<dbReference type="GeneID" id="29945932"/>
<dbReference type="CDD" id="cd03138">
    <property type="entry name" value="GATase1_AraC_2"/>
    <property type="match status" value="1"/>
</dbReference>
<comment type="caution">
    <text evidence="1">The sequence shown here is derived from an EMBL/GenBank/DDBJ whole genome shotgun (WGS) entry which is preliminary data.</text>
</comment>
<dbReference type="SUPFAM" id="SSF46689">
    <property type="entry name" value="Homeodomain-like"/>
    <property type="match status" value="2"/>
</dbReference>
<dbReference type="SUPFAM" id="SSF52317">
    <property type="entry name" value="Class I glutamine amidotransferase-like"/>
    <property type="match status" value="1"/>
</dbReference>
<dbReference type="PANTHER" id="PTHR43130:SF11">
    <property type="entry name" value="TRANSCRIPTIONAL REGULATORY PROTEIN"/>
    <property type="match status" value="1"/>
</dbReference>
<accession>A0A2T3KK01</accession>
<evidence type="ECO:0000313" key="1">
    <source>
        <dbReference type="EMBL" id="PSU99905.1"/>
    </source>
</evidence>
<dbReference type="Gene3D" id="1.10.10.60">
    <property type="entry name" value="Homeodomain-like"/>
    <property type="match status" value="2"/>
</dbReference>
<dbReference type="InterPro" id="IPR009057">
    <property type="entry name" value="Homeodomain-like_sf"/>
</dbReference>
<proteinExistence type="predicted"/>
<dbReference type="InterPro" id="IPR029062">
    <property type="entry name" value="Class_I_gatase-like"/>
</dbReference>
<dbReference type="InterPro" id="IPR002818">
    <property type="entry name" value="DJ-1/PfpI"/>
</dbReference>
<dbReference type="GO" id="GO:0043565">
    <property type="term" value="F:sequence-specific DNA binding"/>
    <property type="evidence" value="ECO:0007669"/>
    <property type="project" value="InterPro"/>
</dbReference>
<gene>
    <name evidence="1" type="ORF">C9J27_06560</name>
</gene>
<dbReference type="PRINTS" id="PR00032">
    <property type="entry name" value="HTHARAC"/>
</dbReference>
<dbReference type="RefSeq" id="WP_036790493.1">
    <property type="nucleotide sequence ID" value="NZ_JAUZMX010000002.1"/>
</dbReference>
<reference evidence="1 2" key="1">
    <citation type="submission" date="2018-01" db="EMBL/GenBank/DDBJ databases">
        <title>Whole genome sequencing of Histamine producing bacteria.</title>
        <authorList>
            <person name="Butler K."/>
        </authorList>
    </citation>
    <scope>NUCLEOTIDE SEQUENCE [LARGE SCALE GENOMIC DNA]</scope>
    <source>
        <strain evidence="1 2">FS-7.2</strain>
    </source>
</reference>